<reference evidence="2 3" key="1">
    <citation type="submission" date="2015-01" db="EMBL/GenBank/DDBJ databases">
        <title>Lifestyle Evolution in Cyanobacterial Symbionts of Sponges.</title>
        <authorList>
            <person name="Burgsdorf I."/>
            <person name="Slaby B.M."/>
            <person name="Handley K.M."/>
            <person name="Haber M."/>
            <person name="Blom J."/>
            <person name="Marshall C.W."/>
            <person name="Gilbert J.A."/>
            <person name="Hentschel U."/>
            <person name="Steindler L."/>
        </authorList>
    </citation>
    <scope>NUCLEOTIDE SEQUENCE [LARGE SCALE GENOMIC DNA]</scope>
    <source>
        <strain evidence="2">142</strain>
    </source>
</reference>
<dbReference type="AlphaFoldDB" id="A0A6N3X9G8"/>
<organism evidence="2 3">
    <name type="scientific">Candidatus Synechococcus spongiarum 142</name>
    <dbReference type="NCBI Taxonomy" id="1608213"/>
    <lineage>
        <taxon>Bacteria</taxon>
        <taxon>Bacillati</taxon>
        <taxon>Cyanobacteriota</taxon>
        <taxon>Cyanophyceae</taxon>
        <taxon>Synechococcales</taxon>
        <taxon>Synechococcaceae</taxon>
        <taxon>Synechococcus</taxon>
    </lineage>
</organism>
<accession>A0A6N3X9G8</accession>
<evidence type="ECO:0000313" key="3">
    <source>
        <dbReference type="Proteomes" id="UP000035054"/>
    </source>
</evidence>
<name>A0A6N3X9G8_9SYNE</name>
<protein>
    <submittedName>
        <fullName evidence="2">Uncharacterized protein</fullName>
    </submittedName>
</protein>
<dbReference type="Proteomes" id="UP000035054">
    <property type="component" value="Unassembled WGS sequence"/>
</dbReference>
<proteinExistence type="predicted"/>
<evidence type="ECO:0000313" key="2">
    <source>
        <dbReference type="EMBL" id="KKZ15053.1"/>
    </source>
</evidence>
<comment type="caution">
    <text evidence="2">The sequence shown here is derived from an EMBL/GenBank/DDBJ whole genome shotgun (WGS) entry which is preliminary data.</text>
</comment>
<gene>
    <name evidence="2" type="ORF">TH68_02475</name>
</gene>
<feature type="region of interest" description="Disordered" evidence="1">
    <location>
        <begin position="15"/>
        <end position="36"/>
    </location>
</feature>
<dbReference type="EMBL" id="JXUO01000080">
    <property type="protein sequence ID" value="KKZ15053.1"/>
    <property type="molecule type" value="Genomic_DNA"/>
</dbReference>
<sequence length="104" mass="11131">MGLISVASIISTSVGMPVDRAGSEKSNAKTPLSDQRRKRLKGLCVVHKWPGHPSSPAVAEDMDHATKHLALTHTTHTTSLEEEGLDSLKLVLSKSKQVGQHPSS</sequence>
<evidence type="ECO:0000256" key="1">
    <source>
        <dbReference type="SAM" id="MobiDB-lite"/>
    </source>
</evidence>